<dbReference type="Proteomes" id="UP000033058">
    <property type="component" value="Chromosome"/>
</dbReference>
<keyword evidence="8" id="KW-0460">Magnesium</keyword>
<name>A0A0E3LFS6_METMZ</name>
<comment type="cofactor">
    <cofactor evidence="1">
        <name>Mg(2+)</name>
        <dbReference type="ChEBI" id="CHEBI:18420"/>
    </cofactor>
</comment>
<dbReference type="InterPro" id="IPR052038">
    <property type="entry name" value="Type-VII_TA_antitoxin"/>
</dbReference>
<evidence type="ECO:0000256" key="3">
    <source>
        <dbReference type="ARBA" id="ARBA00022679"/>
    </source>
</evidence>
<organism evidence="14 15">
    <name type="scientific">Methanosarcina mazei WWM610</name>
    <dbReference type="NCBI Taxonomy" id="1434117"/>
    <lineage>
        <taxon>Archaea</taxon>
        <taxon>Methanobacteriati</taxon>
        <taxon>Methanobacteriota</taxon>
        <taxon>Stenosarchaea group</taxon>
        <taxon>Methanomicrobia</taxon>
        <taxon>Methanosarcinales</taxon>
        <taxon>Methanosarcinaceae</taxon>
        <taxon>Methanosarcina</taxon>
    </lineage>
</organism>
<comment type="catalytic activity">
    <reaction evidence="11">
        <text>O-(5'-adenylyl)-L-tyrosyl-[protein] + ATP = O-[5'-(adenylyl-(5'-&gt;3')-adenylyl)]-L-tyrosyl-[protein] + diphosphate</text>
        <dbReference type="Rhea" id="RHEA:66528"/>
        <dbReference type="Rhea" id="RHEA-COMP:13846"/>
        <dbReference type="Rhea" id="RHEA-COMP:17046"/>
        <dbReference type="ChEBI" id="CHEBI:30616"/>
        <dbReference type="ChEBI" id="CHEBI:33019"/>
        <dbReference type="ChEBI" id="CHEBI:83624"/>
        <dbReference type="ChEBI" id="CHEBI:167160"/>
    </reaction>
</comment>
<dbReference type="HOGENOM" id="CLU_130257_10_2_2"/>
<evidence type="ECO:0000256" key="9">
    <source>
        <dbReference type="ARBA" id="ARBA00034531"/>
    </source>
</evidence>
<keyword evidence="7" id="KW-0067">ATP-binding</keyword>
<evidence type="ECO:0000256" key="2">
    <source>
        <dbReference type="ARBA" id="ARBA00022649"/>
    </source>
</evidence>
<proteinExistence type="inferred from homology"/>
<dbReference type="PANTHER" id="PTHR33571">
    <property type="entry name" value="SSL8005 PROTEIN"/>
    <property type="match status" value="1"/>
</dbReference>
<evidence type="ECO:0000256" key="8">
    <source>
        <dbReference type="ARBA" id="ARBA00022842"/>
    </source>
</evidence>
<dbReference type="PANTHER" id="PTHR33571:SF14">
    <property type="entry name" value="PROTEIN ADENYLYLTRANSFERASE MJ0435-RELATED"/>
    <property type="match status" value="1"/>
</dbReference>
<comment type="catalytic activity">
    <reaction evidence="12">
        <text>L-tyrosyl-[protein] + ATP = O-(5'-adenylyl)-L-tyrosyl-[protein] + diphosphate</text>
        <dbReference type="Rhea" id="RHEA:54288"/>
        <dbReference type="Rhea" id="RHEA-COMP:10136"/>
        <dbReference type="Rhea" id="RHEA-COMP:13846"/>
        <dbReference type="ChEBI" id="CHEBI:30616"/>
        <dbReference type="ChEBI" id="CHEBI:33019"/>
        <dbReference type="ChEBI" id="CHEBI:46858"/>
        <dbReference type="ChEBI" id="CHEBI:83624"/>
        <dbReference type="EC" id="2.7.7.108"/>
    </reaction>
</comment>
<evidence type="ECO:0000256" key="4">
    <source>
        <dbReference type="ARBA" id="ARBA00022695"/>
    </source>
</evidence>
<keyword evidence="3 14" id="KW-0808">Transferase</keyword>
<reference evidence="14 15" key="1">
    <citation type="submission" date="2014-07" db="EMBL/GenBank/DDBJ databases">
        <title>Methanogenic archaea and the global carbon cycle.</title>
        <authorList>
            <person name="Henriksen J.R."/>
            <person name="Luke J."/>
            <person name="Reinhart S."/>
            <person name="Benedict M.N."/>
            <person name="Youngblut N.D."/>
            <person name="Metcalf M.E."/>
            <person name="Whitaker R.J."/>
            <person name="Metcalf W.W."/>
        </authorList>
    </citation>
    <scope>NUCLEOTIDE SEQUENCE [LARGE SCALE GENOMIC DNA]</scope>
    <source>
        <strain evidence="14 15">WWM610</strain>
    </source>
</reference>
<evidence type="ECO:0000256" key="10">
    <source>
        <dbReference type="ARBA" id="ARBA00038276"/>
    </source>
</evidence>
<protein>
    <recommendedName>
        <fullName evidence="9">protein adenylyltransferase</fullName>
        <ecNumber evidence="9">2.7.7.108</ecNumber>
    </recommendedName>
</protein>
<feature type="domain" description="Polymerase nucleotidyl transferase" evidence="13">
    <location>
        <begin position="21"/>
        <end position="103"/>
    </location>
</feature>
<gene>
    <name evidence="14" type="ORF">MSMAW_2295</name>
</gene>
<dbReference type="InterPro" id="IPR043519">
    <property type="entry name" value="NT_sf"/>
</dbReference>
<evidence type="ECO:0000313" key="14">
    <source>
        <dbReference type="EMBL" id="AKB41286.1"/>
    </source>
</evidence>
<dbReference type="CDD" id="cd05403">
    <property type="entry name" value="NT_KNTase_like"/>
    <property type="match status" value="1"/>
</dbReference>
<keyword evidence="6" id="KW-0547">Nucleotide-binding</keyword>
<evidence type="ECO:0000259" key="13">
    <source>
        <dbReference type="Pfam" id="PF01909"/>
    </source>
</evidence>
<keyword evidence="5" id="KW-0479">Metal-binding</keyword>
<evidence type="ECO:0000313" key="15">
    <source>
        <dbReference type="Proteomes" id="UP000033058"/>
    </source>
</evidence>
<dbReference type="GO" id="GO:0070733">
    <property type="term" value="F:AMPylase activity"/>
    <property type="evidence" value="ECO:0007669"/>
    <property type="project" value="UniProtKB-EC"/>
</dbReference>
<dbReference type="GO" id="GO:0005524">
    <property type="term" value="F:ATP binding"/>
    <property type="evidence" value="ECO:0007669"/>
    <property type="project" value="UniProtKB-KW"/>
</dbReference>
<evidence type="ECO:0000256" key="6">
    <source>
        <dbReference type="ARBA" id="ARBA00022741"/>
    </source>
</evidence>
<dbReference type="GO" id="GO:0046872">
    <property type="term" value="F:metal ion binding"/>
    <property type="evidence" value="ECO:0007669"/>
    <property type="project" value="UniProtKB-KW"/>
</dbReference>
<dbReference type="AlphaFoldDB" id="A0A0E3LFS6"/>
<evidence type="ECO:0000256" key="11">
    <source>
        <dbReference type="ARBA" id="ARBA00047518"/>
    </source>
</evidence>
<evidence type="ECO:0000256" key="12">
    <source>
        <dbReference type="ARBA" id="ARBA00048696"/>
    </source>
</evidence>
<evidence type="ECO:0000256" key="1">
    <source>
        <dbReference type="ARBA" id="ARBA00001946"/>
    </source>
</evidence>
<evidence type="ECO:0000256" key="5">
    <source>
        <dbReference type="ARBA" id="ARBA00022723"/>
    </source>
</evidence>
<dbReference type="RefSeq" id="WP_011034521.1">
    <property type="nucleotide sequence ID" value="NZ_CP009509.1"/>
</dbReference>
<dbReference type="Pfam" id="PF01909">
    <property type="entry name" value="NTP_transf_2"/>
    <property type="match status" value="1"/>
</dbReference>
<comment type="similarity">
    <text evidence="10">Belongs to the MntA antitoxin family.</text>
</comment>
<dbReference type="SUPFAM" id="SSF81301">
    <property type="entry name" value="Nucleotidyltransferase"/>
    <property type="match status" value="1"/>
</dbReference>
<sequence>MKIKKYINMQTAEEREELFRKISSFLKKYGATRVSIFGSYVRGEEKPESDIDVLVEFADRKSLLTLVNIELELSDYLGIKVDLLTEKSISPYLIDGIKKEAKVISE</sequence>
<dbReference type="EMBL" id="CP009509">
    <property type="protein sequence ID" value="AKB41286.1"/>
    <property type="molecule type" value="Genomic_DNA"/>
</dbReference>
<dbReference type="EC" id="2.7.7.108" evidence="9"/>
<evidence type="ECO:0000256" key="7">
    <source>
        <dbReference type="ARBA" id="ARBA00022840"/>
    </source>
</evidence>
<dbReference type="PATRIC" id="fig|1434117.4.peg.2934"/>
<keyword evidence="4" id="KW-0548">Nucleotidyltransferase</keyword>
<dbReference type="InterPro" id="IPR002934">
    <property type="entry name" value="Polymerase_NTP_transf_dom"/>
</dbReference>
<dbReference type="Gene3D" id="3.30.460.10">
    <property type="entry name" value="Beta Polymerase, domain 2"/>
    <property type="match status" value="1"/>
</dbReference>
<keyword evidence="2" id="KW-1277">Toxin-antitoxin system</keyword>
<accession>A0A0E3LFS6</accession>
<dbReference type="GeneID" id="24852046"/>